<organism evidence="8 9">
    <name type="scientific">Lactococcus cremoris subsp. tructae</name>
    <dbReference type="NCBI Taxonomy" id="542833"/>
    <lineage>
        <taxon>Bacteria</taxon>
        <taxon>Bacillati</taxon>
        <taxon>Bacillota</taxon>
        <taxon>Bacilli</taxon>
        <taxon>Lactobacillales</taxon>
        <taxon>Streptococcaceae</taxon>
        <taxon>Lactococcus</taxon>
    </lineage>
</organism>
<dbReference type="GO" id="GO:0051539">
    <property type="term" value="F:4 iron, 4 sulfur cluster binding"/>
    <property type="evidence" value="ECO:0007669"/>
    <property type="project" value="UniProtKB-KW"/>
</dbReference>
<dbReference type="AlphaFoldDB" id="A0A2A5SPM7"/>
<dbReference type="NCBIfam" id="TIGR04085">
    <property type="entry name" value="rSAM_more_4Fe4S"/>
    <property type="match status" value="1"/>
</dbReference>
<evidence type="ECO:0000256" key="4">
    <source>
        <dbReference type="ARBA" id="ARBA00022723"/>
    </source>
</evidence>
<keyword evidence="4" id="KW-0479">Metal-binding</keyword>
<dbReference type="InterPro" id="IPR017200">
    <property type="entry name" value="PqqE-like"/>
</dbReference>
<comment type="caution">
    <text evidence="8">The sequence shown here is derived from an EMBL/GenBank/DDBJ whole genome shotgun (WGS) entry which is preliminary data.</text>
</comment>
<sequence length="359" mass="41295">MKGKVMQKPFTGLHFELTNQCNLRCTHCYNIDYLDSSDDDIDIKTIKKIIDKSLEIGCRDIGFSGGEPFMRKDIMELITYSKDHPIHILTNGMLISQKIIDELNAVKDLLIEFRISIDGLESHKNIRGVPYKYALNGVKRLLDNGYVTTINTMITNENIDELMEMYDLFKDMGVDRWRLGFIFGQGNASKNSLKFDGTKEQFFKIKALIVKHMKEPEVFELDVSKLYRSGIFEGAHLVQYDLDSRPCSYQGALTVRPNGDVTYCPSLDISYGNILTDPIDKILNNPEWLKVYNFTPRQLPQKCQKCEFLKYCGGGCRADSYYDTNNLYSYSELTCKLAEFYAHEIYPLVSPIMPEPFII</sequence>
<reference evidence="8 9" key="1">
    <citation type="submission" date="2014-12" db="EMBL/GenBank/DDBJ databases">
        <title>Draft genome sequences of 10 type strains of Lactococcus.</title>
        <authorList>
            <person name="Sun Z."/>
            <person name="Zhong Z."/>
            <person name="Liu W."/>
            <person name="Zhang W."/>
            <person name="Zhang H."/>
        </authorList>
    </citation>
    <scope>NUCLEOTIDE SEQUENCE [LARGE SCALE GENOMIC DNA]</scope>
    <source>
        <strain evidence="8 9">DSM 21502</strain>
    </source>
</reference>
<dbReference type="SFLD" id="SFLDG01067">
    <property type="entry name" value="SPASM/twitch_domain_containing"/>
    <property type="match status" value="1"/>
</dbReference>
<dbReference type="Proteomes" id="UP000218711">
    <property type="component" value="Unassembled WGS sequence"/>
</dbReference>
<feature type="domain" description="Radical SAM core" evidence="7">
    <location>
        <begin position="7"/>
        <end position="215"/>
    </location>
</feature>
<dbReference type="InterPro" id="IPR013785">
    <property type="entry name" value="Aldolase_TIM"/>
</dbReference>
<dbReference type="SFLD" id="SFLDS00029">
    <property type="entry name" value="Radical_SAM"/>
    <property type="match status" value="1"/>
</dbReference>
<evidence type="ECO:0000256" key="5">
    <source>
        <dbReference type="ARBA" id="ARBA00023004"/>
    </source>
</evidence>
<evidence type="ECO:0000259" key="7">
    <source>
        <dbReference type="PROSITE" id="PS51918"/>
    </source>
</evidence>
<keyword evidence="3" id="KW-0949">S-adenosyl-L-methionine</keyword>
<keyword evidence="6" id="KW-0411">Iron-sulfur</keyword>
<proteinExistence type="predicted"/>
<dbReference type="InterPro" id="IPR058240">
    <property type="entry name" value="rSAM_sf"/>
</dbReference>
<dbReference type="GO" id="GO:0046872">
    <property type="term" value="F:metal ion binding"/>
    <property type="evidence" value="ECO:0007669"/>
    <property type="project" value="UniProtKB-KW"/>
</dbReference>
<dbReference type="PANTHER" id="PTHR11228:SF7">
    <property type="entry name" value="PQQA PEPTIDE CYCLASE"/>
    <property type="match status" value="1"/>
</dbReference>
<evidence type="ECO:0000256" key="2">
    <source>
        <dbReference type="ARBA" id="ARBA00022485"/>
    </source>
</evidence>
<dbReference type="SFLD" id="SFLDG01386">
    <property type="entry name" value="main_SPASM_domain-containing"/>
    <property type="match status" value="1"/>
</dbReference>
<evidence type="ECO:0000256" key="6">
    <source>
        <dbReference type="ARBA" id="ARBA00023014"/>
    </source>
</evidence>
<dbReference type="PANTHER" id="PTHR11228">
    <property type="entry name" value="RADICAL SAM DOMAIN PROTEIN"/>
    <property type="match status" value="1"/>
</dbReference>
<keyword evidence="2" id="KW-0004">4Fe-4S</keyword>
<accession>A0A2A5SPM7</accession>
<dbReference type="CDD" id="cd01335">
    <property type="entry name" value="Radical_SAM"/>
    <property type="match status" value="1"/>
</dbReference>
<protein>
    <recommendedName>
        <fullName evidence="7">Radical SAM core domain-containing protein</fullName>
    </recommendedName>
</protein>
<comment type="cofactor">
    <cofactor evidence="1">
        <name>[4Fe-4S] cluster</name>
        <dbReference type="ChEBI" id="CHEBI:49883"/>
    </cofactor>
</comment>
<dbReference type="EMBL" id="JXKC01000017">
    <property type="protein sequence ID" value="PCS15965.1"/>
    <property type="molecule type" value="Genomic_DNA"/>
</dbReference>
<gene>
    <name evidence="8" type="ORF">RU92_GL001139</name>
</gene>
<dbReference type="Pfam" id="PF13186">
    <property type="entry name" value="SPASM"/>
    <property type="match status" value="1"/>
</dbReference>
<dbReference type="Gene3D" id="3.20.20.70">
    <property type="entry name" value="Aldolase class I"/>
    <property type="match status" value="1"/>
</dbReference>
<dbReference type="PIRSF" id="PIRSF037420">
    <property type="entry name" value="PQQ_syn_pqqE"/>
    <property type="match status" value="1"/>
</dbReference>
<evidence type="ECO:0000256" key="1">
    <source>
        <dbReference type="ARBA" id="ARBA00001966"/>
    </source>
</evidence>
<dbReference type="SMART" id="SM00729">
    <property type="entry name" value="Elp3"/>
    <property type="match status" value="1"/>
</dbReference>
<evidence type="ECO:0000313" key="9">
    <source>
        <dbReference type="Proteomes" id="UP000218711"/>
    </source>
</evidence>
<dbReference type="InterPro" id="IPR007197">
    <property type="entry name" value="rSAM"/>
</dbReference>
<dbReference type="SUPFAM" id="SSF102114">
    <property type="entry name" value="Radical SAM enzymes"/>
    <property type="match status" value="1"/>
</dbReference>
<evidence type="ECO:0000313" key="8">
    <source>
        <dbReference type="EMBL" id="PCS15965.1"/>
    </source>
</evidence>
<evidence type="ECO:0000256" key="3">
    <source>
        <dbReference type="ARBA" id="ARBA00022691"/>
    </source>
</evidence>
<keyword evidence="5" id="KW-0408">Iron</keyword>
<dbReference type="InterPro" id="IPR050377">
    <property type="entry name" value="Radical_SAM_PqqE_MftC-like"/>
</dbReference>
<dbReference type="InterPro" id="IPR023885">
    <property type="entry name" value="4Fe4S-binding_SPASM_dom"/>
</dbReference>
<name>A0A2A5SPM7_LACLC</name>
<dbReference type="GO" id="GO:0003824">
    <property type="term" value="F:catalytic activity"/>
    <property type="evidence" value="ECO:0007669"/>
    <property type="project" value="InterPro"/>
</dbReference>
<dbReference type="Pfam" id="PF04055">
    <property type="entry name" value="Radical_SAM"/>
    <property type="match status" value="1"/>
</dbReference>
<dbReference type="InterPro" id="IPR006638">
    <property type="entry name" value="Elp3/MiaA/NifB-like_rSAM"/>
</dbReference>
<dbReference type="PROSITE" id="PS51918">
    <property type="entry name" value="RADICAL_SAM"/>
    <property type="match status" value="1"/>
</dbReference>